<dbReference type="PANTHER" id="PTHR30383">
    <property type="entry name" value="THIOESTERASE 1/PROTEASE 1/LYSOPHOSPHOLIPASE L1"/>
    <property type="match status" value="1"/>
</dbReference>
<proteinExistence type="predicted"/>
<dbReference type="InterPro" id="IPR013830">
    <property type="entry name" value="SGNH_hydro"/>
</dbReference>
<gene>
    <name evidence="2" type="ORF">HGP29_17765</name>
</gene>
<reference evidence="2 3" key="1">
    <citation type="submission" date="2020-04" db="EMBL/GenBank/DDBJ databases">
        <title>Flammeovirga sp. SR4, a novel species isolated from seawater.</title>
        <authorList>
            <person name="Wang X."/>
        </authorList>
    </citation>
    <scope>NUCLEOTIDE SEQUENCE [LARGE SCALE GENOMIC DNA]</scope>
    <source>
        <strain evidence="2 3">SR4</strain>
    </source>
</reference>
<dbReference type="EMBL" id="JABAIL010000005">
    <property type="protein sequence ID" value="NLR93065.1"/>
    <property type="molecule type" value="Genomic_DNA"/>
</dbReference>
<sequence>MLKPNKYSYCKHRGLWFIKGLLTVVLLCAHTAPTSTENVRRPFVAYDFIRMDLNKLQSFGDTTLYSFYKKLERLEEKKAGQVHIFHLGDSHIQADFFSGWVRERFYEDPRFDMSGRGFFFPYKAAKTNNPYSYKVNKIGSWKGQRASISYHKSNWGLAGITASTTESFASLTVDFSGNEAYSYRGNIVQVFYDVNDGTQFKPTIQPLNPASLEKVELFNDHISYVFDRPISKFRLGLKKEKDSAMRFDLKGFGVLNNKAPGIVYSSSGVNGAKVTSYLRCKTIKEDLAEVKPDMMVISLGTNDAFVAPFKPQRFYENYKKLIQLIRENQPDLPIILTTPGDNFRNSRYLNKDNARAIEMMYKLAQEEHLTIWDFYHVMGGLSSIEKWNELSMTSKDRVHLSRLGYQYQGELFYRALITNYDRFKTSH</sequence>
<keyword evidence="3" id="KW-1185">Reference proteome</keyword>
<dbReference type="Gene3D" id="2.60.120.1360">
    <property type="match status" value="1"/>
</dbReference>
<feature type="domain" description="SGNH hydrolase-type esterase" evidence="1">
    <location>
        <begin position="262"/>
        <end position="406"/>
    </location>
</feature>
<evidence type="ECO:0000313" key="3">
    <source>
        <dbReference type="Proteomes" id="UP000585050"/>
    </source>
</evidence>
<protein>
    <recommendedName>
        <fullName evidence="1">SGNH hydrolase-type esterase domain-containing protein</fullName>
    </recommendedName>
</protein>
<dbReference type="RefSeq" id="WP_168883774.1">
    <property type="nucleotide sequence ID" value="NZ_JABAIL010000005.1"/>
</dbReference>
<dbReference type="SUPFAM" id="SSF52266">
    <property type="entry name" value="SGNH hydrolase"/>
    <property type="match status" value="1"/>
</dbReference>
<dbReference type="InterPro" id="IPR036514">
    <property type="entry name" value="SGNH_hydro_sf"/>
</dbReference>
<dbReference type="Proteomes" id="UP000585050">
    <property type="component" value="Unassembled WGS sequence"/>
</dbReference>
<dbReference type="PANTHER" id="PTHR30383:SF29">
    <property type="entry name" value="SGNH HYDROLASE-TYPE ESTERASE DOMAIN-CONTAINING PROTEIN"/>
    <property type="match status" value="1"/>
</dbReference>
<accession>A0A7X8XXG3</accession>
<name>A0A7X8XXG3_9BACT</name>
<dbReference type="InterPro" id="IPR051532">
    <property type="entry name" value="Ester_Hydrolysis_Enzymes"/>
</dbReference>
<comment type="caution">
    <text evidence="2">The sequence shown here is derived from an EMBL/GenBank/DDBJ whole genome shotgun (WGS) entry which is preliminary data.</text>
</comment>
<evidence type="ECO:0000313" key="2">
    <source>
        <dbReference type="EMBL" id="NLR93065.1"/>
    </source>
</evidence>
<dbReference type="AlphaFoldDB" id="A0A7X8XXG3"/>
<dbReference type="Pfam" id="PF13472">
    <property type="entry name" value="Lipase_GDSL_2"/>
    <property type="match status" value="1"/>
</dbReference>
<organism evidence="2 3">
    <name type="scientific">Flammeovirga agarivorans</name>
    <dbReference type="NCBI Taxonomy" id="2726742"/>
    <lineage>
        <taxon>Bacteria</taxon>
        <taxon>Pseudomonadati</taxon>
        <taxon>Bacteroidota</taxon>
        <taxon>Cytophagia</taxon>
        <taxon>Cytophagales</taxon>
        <taxon>Flammeovirgaceae</taxon>
        <taxon>Flammeovirga</taxon>
    </lineage>
</organism>
<dbReference type="GO" id="GO:0016788">
    <property type="term" value="F:hydrolase activity, acting on ester bonds"/>
    <property type="evidence" value="ECO:0007669"/>
    <property type="project" value="UniProtKB-ARBA"/>
</dbReference>
<dbReference type="Gene3D" id="3.40.50.1110">
    <property type="entry name" value="SGNH hydrolase"/>
    <property type="match status" value="1"/>
</dbReference>
<evidence type="ECO:0000259" key="1">
    <source>
        <dbReference type="Pfam" id="PF13472"/>
    </source>
</evidence>